<proteinExistence type="predicted"/>
<dbReference type="EMBL" id="CAJNNV010001538">
    <property type="protein sequence ID" value="CAE8585282.1"/>
    <property type="molecule type" value="Genomic_DNA"/>
</dbReference>
<name>A0A813DID0_POLGL</name>
<feature type="compositionally biased region" description="Basic and acidic residues" evidence="1">
    <location>
        <begin position="1"/>
        <end position="20"/>
    </location>
</feature>
<reference evidence="2" key="1">
    <citation type="submission" date="2021-02" db="EMBL/GenBank/DDBJ databases">
        <authorList>
            <person name="Dougan E. K."/>
            <person name="Rhodes N."/>
            <person name="Thang M."/>
            <person name="Chan C."/>
        </authorList>
    </citation>
    <scope>NUCLEOTIDE SEQUENCE</scope>
</reference>
<organism evidence="2 3">
    <name type="scientific">Polarella glacialis</name>
    <name type="common">Dinoflagellate</name>
    <dbReference type="NCBI Taxonomy" id="89957"/>
    <lineage>
        <taxon>Eukaryota</taxon>
        <taxon>Sar</taxon>
        <taxon>Alveolata</taxon>
        <taxon>Dinophyceae</taxon>
        <taxon>Suessiales</taxon>
        <taxon>Suessiaceae</taxon>
        <taxon>Polarella</taxon>
    </lineage>
</organism>
<feature type="compositionally biased region" description="Low complexity" evidence="1">
    <location>
        <begin position="112"/>
        <end position="129"/>
    </location>
</feature>
<protein>
    <submittedName>
        <fullName evidence="2">Uncharacterized protein</fullName>
    </submittedName>
</protein>
<accession>A0A813DID0</accession>
<feature type="region of interest" description="Disordered" evidence="1">
    <location>
        <begin position="71"/>
        <end position="175"/>
    </location>
</feature>
<evidence type="ECO:0000313" key="2">
    <source>
        <dbReference type="EMBL" id="CAE8585282.1"/>
    </source>
</evidence>
<feature type="compositionally biased region" description="Polar residues" evidence="1">
    <location>
        <begin position="156"/>
        <end position="166"/>
    </location>
</feature>
<keyword evidence="3" id="KW-1185">Reference proteome</keyword>
<dbReference type="AlphaFoldDB" id="A0A813DID0"/>
<sequence>ARAERARVRESGRDALEQTLRDQSNGKVLTEDQANVKVQSFFERLQTDLAQRQEAKRKAARAARLAAQQFLAQAQSGGSRRARKGLRGVSVSASSTVRSSPASGRKCRSASRSRSTASMSTTARSSARGADSDGESEEHGIPLVSRPSPSPKSVAGSATTLPSICSPTKLAEELQ</sequence>
<feature type="region of interest" description="Disordered" evidence="1">
    <location>
        <begin position="1"/>
        <end position="28"/>
    </location>
</feature>
<comment type="caution">
    <text evidence="2">The sequence shown here is derived from an EMBL/GenBank/DDBJ whole genome shotgun (WGS) entry which is preliminary data.</text>
</comment>
<gene>
    <name evidence="2" type="ORF">PGLA1383_LOCUS4192</name>
</gene>
<evidence type="ECO:0000256" key="1">
    <source>
        <dbReference type="SAM" id="MobiDB-lite"/>
    </source>
</evidence>
<evidence type="ECO:0000313" key="3">
    <source>
        <dbReference type="Proteomes" id="UP000654075"/>
    </source>
</evidence>
<feature type="non-terminal residue" evidence="2">
    <location>
        <position position="175"/>
    </location>
</feature>
<feature type="compositionally biased region" description="Low complexity" evidence="1">
    <location>
        <begin position="87"/>
        <end position="104"/>
    </location>
</feature>
<dbReference type="Proteomes" id="UP000654075">
    <property type="component" value="Unassembled WGS sequence"/>
</dbReference>